<dbReference type="AlphaFoldDB" id="A0A0E9UKP1"/>
<reference evidence="1" key="2">
    <citation type="journal article" date="2015" name="Fish Shellfish Immunol.">
        <title>Early steps in the European eel (Anguilla anguilla)-Vibrio vulnificus interaction in the gills: Role of the RtxA13 toxin.</title>
        <authorList>
            <person name="Callol A."/>
            <person name="Pajuelo D."/>
            <person name="Ebbesson L."/>
            <person name="Teles M."/>
            <person name="MacKenzie S."/>
            <person name="Amaro C."/>
        </authorList>
    </citation>
    <scope>NUCLEOTIDE SEQUENCE</scope>
</reference>
<name>A0A0E9UKP1_ANGAN</name>
<organism evidence="1">
    <name type="scientific">Anguilla anguilla</name>
    <name type="common">European freshwater eel</name>
    <name type="synonym">Muraena anguilla</name>
    <dbReference type="NCBI Taxonomy" id="7936"/>
    <lineage>
        <taxon>Eukaryota</taxon>
        <taxon>Metazoa</taxon>
        <taxon>Chordata</taxon>
        <taxon>Craniata</taxon>
        <taxon>Vertebrata</taxon>
        <taxon>Euteleostomi</taxon>
        <taxon>Actinopterygii</taxon>
        <taxon>Neopterygii</taxon>
        <taxon>Teleostei</taxon>
        <taxon>Anguilliformes</taxon>
        <taxon>Anguillidae</taxon>
        <taxon>Anguilla</taxon>
    </lineage>
</organism>
<evidence type="ECO:0000313" key="1">
    <source>
        <dbReference type="EMBL" id="JAH66367.1"/>
    </source>
</evidence>
<sequence>MKCHAASTYPAQIKPCSVCRCSVLVISPTPVLFLDTMSIEAAIGLLLFPA</sequence>
<protein>
    <submittedName>
        <fullName evidence="1">Uncharacterized protein</fullName>
    </submittedName>
</protein>
<accession>A0A0E9UKP1</accession>
<reference evidence="1" key="1">
    <citation type="submission" date="2014-11" db="EMBL/GenBank/DDBJ databases">
        <authorList>
            <person name="Amaro Gonzalez C."/>
        </authorList>
    </citation>
    <scope>NUCLEOTIDE SEQUENCE</scope>
</reference>
<proteinExistence type="predicted"/>
<dbReference type="EMBL" id="GBXM01042210">
    <property type="protein sequence ID" value="JAH66367.1"/>
    <property type="molecule type" value="Transcribed_RNA"/>
</dbReference>